<reference evidence="2 3" key="1">
    <citation type="submission" date="2017-08" db="EMBL/GenBank/DDBJ databases">
        <title>Mesorhizobium wenxinae sp. nov., a novel rhizobial species isolated from root nodules of chickpea (Cicer arietinum L.).</title>
        <authorList>
            <person name="Zhang J."/>
        </authorList>
    </citation>
    <scope>NUCLEOTIDE SEQUENCE [LARGE SCALE GENOMIC DNA]</scope>
    <source>
        <strain evidence="2 3">SDW018</strain>
    </source>
</reference>
<dbReference type="EMBL" id="NPKJ01000015">
    <property type="protein sequence ID" value="PAQ11667.1"/>
    <property type="molecule type" value="Genomic_DNA"/>
</dbReference>
<name>A0A271LV66_9HYPH</name>
<evidence type="ECO:0000313" key="3">
    <source>
        <dbReference type="Proteomes" id="UP000216442"/>
    </source>
</evidence>
<sequence>MQEGRRSNELPISPLAGEMSGRTEGGGRELTLSEISLLARRDHHHPHTLTSCSTRSFSPNMRK</sequence>
<keyword evidence="3" id="KW-1185">Reference proteome</keyword>
<comment type="caution">
    <text evidence="2">The sequence shown here is derived from an EMBL/GenBank/DDBJ whole genome shotgun (WGS) entry which is preliminary data.</text>
</comment>
<evidence type="ECO:0000313" key="2">
    <source>
        <dbReference type="EMBL" id="PAQ11667.1"/>
    </source>
</evidence>
<proteinExistence type="predicted"/>
<gene>
    <name evidence="2" type="ORF">CIT26_03090</name>
</gene>
<dbReference type="Proteomes" id="UP000216442">
    <property type="component" value="Unassembled WGS sequence"/>
</dbReference>
<feature type="region of interest" description="Disordered" evidence="1">
    <location>
        <begin position="41"/>
        <end position="63"/>
    </location>
</feature>
<evidence type="ECO:0000256" key="1">
    <source>
        <dbReference type="SAM" id="MobiDB-lite"/>
    </source>
</evidence>
<protein>
    <recommendedName>
        <fullName evidence="4">Propionyl-coenzyme A carboxylase alpha polypeptide</fullName>
    </recommendedName>
</protein>
<dbReference type="AlphaFoldDB" id="A0A271LV66"/>
<feature type="compositionally biased region" description="Polar residues" evidence="1">
    <location>
        <begin position="48"/>
        <end position="63"/>
    </location>
</feature>
<organism evidence="2 3">
    <name type="scientific">Mesorhizobium temperatum</name>
    <dbReference type="NCBI Taxonomy" id="241416"/>
    <lineage>
        <taxon>Bacteria</taxon>
        <taxon>Pseudomonadati</taxon>
        <taxon>Pseudomonadota</taxon>
        <taxon>Alphaproteobacteria</taxon>
        <taxon>Hyphomicrobiales</taxon>
        <taxon>Phyllobacteriaceae</taxon>
        <taxon>Mesorhizobium</taxon>
    </lineage>
</organism>
<feature type="region of interest" description="Disordered" evidence="1">
    <location>
        <begin position="1"/>
        <end position="27"/>
    </location>
</feature>
<evidence type="ECO:0008006" key="4">
    <source>
        <dbReference type="Google" id="ProtNLM"/>
    </source>
</evidence>
<accession>A0A271LV66</accession>